<dbReference type="GO" id="GO:0003677">
    <property type="term" value="F:DNA binding"/>
    <property type="evidence" value="ECO:0007669"/>
    <property type="project" value="UniProtKB-KW"/>
</dbReference>
<dbReference type="Gene3D" id="3.90.980.10">
    <property type="entry name" value="DNA primase, catalytic core, N-terminal domain"/>
    <property type="match status" value="1"/>
</dbReference>
<dbReference type="SMART" id="SM00400">
    <property type="entry name" value="ZnF_CHCC"/>
    <property type="match status" value="1"/>
</dbReference>
<evidence type="ECO:0000313" key="17">
    <source>
        <dbReference type="Proteomes" id="UP000265692"/>
    </source>
</evidence>
<evidence type="ECO:0000256" key="9">
    <source>
        <dbReference type="ARBA" id="ARBA00022842"/>
    </source>
</evidence>
<evidence type="ECO:0000256" key="5">
    <source>
        <dbReference type="ARBA" id="ARBA00022705"/>
    </source>
</evidence>
<evidence type="ECO:0000256" key="7">
    <source>
        <dbReference type="ARBA" id="ARBA00022771"/>
    </source>
</evidence>
<evidence type="ECO:0000256" key="13">
    <source>
        <dbReference type="PIRNR" id="PIRNR002811"/>
    </source>
</evidence>
<evidence type="ECO:0000256" key="11">
    <source>
        <dbReference type="ARBA" id="ARBA00023163"/>
    </source>
</evidence>
<dbReference type="GO" id="GO:0005737">
    <property type="term" value="C:cytoplasm"/>
    <property type="evidence" value="ECO:0007669"/>
    <property type="project" value="TreeGrafter"/>
</dbReference>
<dbReference type="Pfam" id="PF13155">
    <property type="entry name" value="Toprim_2"/>
    <property type="match status" value="1"/>
</dbReference>
<comment type="catalytic activity">
    <reaction evidence="12">
        <text>ssDNA + n NTP = ssDNA/pppN(pN)n-1 hybrid + (n-1) diphosphate.</text>
        <dbReference type="EC" id="2.7.7.101"/>
    </reaction>
</comment>
<dbReference type="GO" id="GO:0000428">
    <property type="term" value="C:DNA-directed RNA polymerase complex"/>
    <property type="evidence" value="ECO:0007669"/>
    <property type="project" value="UniProtKB-KW"/>
</dbReference>
<dbReference type="HAMAP" id="MF_00974">
    <property type="entry name" value="DNA_primase_DnaG"/>
    <property type="match status" value="1"/>
</dbReference>
<dbReference type="NCBIfam" id="TIGR01391">
    <property type="entry name" value="dnaG"/>
    <property type="match status" value="1"/>
</dbReference>
<keyword evidence="5 12" id="KW-0235">DNA replication</keyword>
<dbReference type="Pfam" id="PF10410">
    <property type="entry name" value="DnaB_bind"/>
    <property type="match status" value="1"/>
</dbReference>
<dbReference type="GO" id="GO:0003899">
    <property type="term" value="F:DNA-directed RNA polymerase activity"/>
    <property type="evidence" value="ECO:0007669"/>
    <property type="project" value="UniProtKB-UniRule"/>
</dbReference>
<feature type="zinc finger region" description="CHC2-type" evidence="12 14">
    <location>
        <begin position="40"/>
        <end position="64"/>
    </location>
</feature>
<dbReference type="SMART" id="SM00493">
    <property type="entry name" value="TOPRIM"/>
    <property type="match status" value="1"/>
</dbReference>
<evidence type="ECO:0000256" key="14">
    <source>
        <dbReference type="PIRSR" id="PIRSR002811-1"/>
    </source>
</evidence>
<dbReference type="PANTHER" id="PTHR30313:SF2">
    <property type="entry name" value="DNA PRIMASE"/>
    <property type="match status" value="1"/>
</dbReference>
<evidence type="ECO:0000313" key="16">
    <source>
        <dbReference type="EMBL" id="RHW38563.1"/>
    </source>
</evidence>
<keyword evidence="10 12" id="KW-0238">DNA-binding</keyword>
<dbReference type="CDD" id="cd03364">
    <property type="entry name" value="TOPRIM_DnaG_primases"/>
    <property type="match status" value="1"/>
</dbReference>
<dbReference type="Gene3D" id="1.10.860.10">
    <property type="entry name" value="DNAb Helicase, Chain A"/>
    <property type="match status" value="1"/>
</dbReference>
<dbReference type="GO" id="GO:0005524">
    <property type="term" value="F:ATP binding"/>
    <property type="evidence" value="ECO:0007669"/>
    <property type="project" value="InterPro"/>
</dbReference>
<dbReference type="SUPFAM" id="SSF57783">
    <property type="entry name" value="Zinc beta-ribbon"/>
    <property type="match status" value="1"/>
</dbReference>
<dbReference type="InterPro" id="IPR019475">
    <property type="entry name" value="DNA_primase_DnaB-bd"/>
</dbReference>
<dbReference type="InterPro" id="IPR006171">
    <property type="entry name" value="TOPRIM_dom"/>
</dbReference>
<dbReference type="InterPro" id="IPR002694">
    <property type="entry name" value="Znf_CHC2"/>
</dbReference>
<dbReference type="InterPro" id="IPR037068">
    <property type="entry name" value="DNA_primase_core_N_sf"/>
</dbReference>
<keyword evidence="2 12" id="KW-0639">Primosome</keyword>
<evidence type="ECO:0000256" key="10">
    <source>
        <dbReference type="ARBA" id="ARBA00023125"/>
    </source>
</evidence>
<dbReference type="Proteomes" id="UP000265692">
    <property type="component" value="Unassembled WGS sequence"/>
</dbReference>
<dbReference type="GO" id="GO:0008270">
    <property type="term" value="F:zinc ion binding"/>
    <property type="evidence" value="ECO:0007669"/>
    <property type="project" value="UniProtKB-UniRule"/>
</dbReference>
<dbReference type="InterPro" id="IPR036185">
    <property type="entry name" value="DNA_heli_DnaB-like_N_sf"/>
</dbReference>
<dbReference type="FunFam" id="3.90.580.10:FF:000001">
    <property type="entry name" value="DNA primase"/>
    <property type="match status" value="1"/>
</dbReference>
<keyword evidence="6 12" id="KW-0479">Metal-binding</keyword>
<proteinExistence type="inferred from homology"/>
<evidence type="ECO:0000256" key="1">
    <source>
        <dbReference type="ARBA" id="ARBA00022478"/>
    </source>
</evidence>
<keyword evidence="3 12" id="KW-0808">Transferase</keyword>
<keyword evidence="9" id="KW-0460">Magnesium</keyword>
<keyword evidence="8 12" id="KW-0862">Zinc</keyword>
<dbReference type="PANTHER" id="PTHR30313">
    <property type="entry name" value="DNA PRIMASE"/>
    <property type="match status" value="1"/>
</dbReference>
<comment type="domain">
    <text evidence="12">Contains an N-terminal zinc-binding domain, a central core domain that contains the primase activity, and a C-terminal DnaB-binding domain.</text>
</comment>
<dbReference type="GO" id="GO:0003678">
    <property type="term" value="F:DNA helicase activity"/>
    <property type="evidence" value="ECO:0007669"/>
    <property type="project" value="InterPro"/>
</dbReference>
<evidence type="ECO:0000256" key="4">
    <source>
        <dbReference type="ARBA" id="ARBA00022695"/>
    </source>
</evidence>
<dbReference type="SUPFAM" id="SSF56731">
    <property type="entry name" value="DNA primase core"/>
    <property type="match status" value="1"/>
</dbReference>
<feature type="domain" description="Toprim" evidence="15">
    <location>
        <begin position="264"/>
        <end position="345"/>
    </location>
</feature>
<evidence type="ECO:0000256" key="6">
    <source>
        <dbReference type="ARBA" id="ARBA00022723"/>
    </source>
</evidence>
<comment type="subunit">
    <text evidence="12">Monomer. Interacts with DnaB.</text>
</comment>
<accession>A0A396SBT8</accession>
<dbReference type="OrthoDB" id="9803773at2"/>
<dbReference type="Pfam" id="PF01807">
    <property type="entry name" value="Zn_ribbon_DnaG"/>
    <property type="match status" value="1"/>
</dbReference>
<comment type="similarity">
    <text evidence="12 13">Belongs to the DnaG primase family.</text>
</comment>
<dbReference type="Gene3D" id="3.40.1360.10">
    <property type="match status" value="1"/>
</dbReference>
<dbReference type="SUPFAM" id="SSF48024">
    <property type="entry name" value="N-terminal domain of DnaB helicase"/>
    <property type="match status" value="1"/>
</dbReference>
<dbReference type="PIRSF" id="PIRSF002811">
    <property type="entry name" value="DnaG"/>
    <property type="match status" value="1"/>
</dbReference>
<dbReference type="InterPro" id="IPR016136">
    <property type="entry name" value="DNA_helicase_N/primase_C"/>
</dbReference>
<keyword evidence="1 12" id="KW-0240">DNA-directed RNA polymerase</keyword>
<dbReference type="InterPro" id="IPR036977">
    <property type="entry name" value="DNA_primase_Znf_CHC2"/>
</dbReference>
<keyword evidence="17" id="KW-1185">Reference proteome</keyword>
<comment type="function">
    <text evidence="12 13">RNA polymerase that catalyzes the synthesis of short RNA molecules used as primers for DNA polymerase during DNA replication.</text>
</comment>
<evidence type="ECO:0000256" key="8">
    <source>
        <dbReference type="ARBA" id="ARBA00022833"/>
    </source>
</evidence>
<gene>
    <name evidence="12" type="primary">dnaG</name>
    <name evidence="16" type="ORF">D1B33_06720</name>
</gene>
<dbReference type="GO" id="GO:1990077">
    <property type="term" value="C:primosome complex"/>
    <property type="evidence" value="ECO:0007669"/>
    <property type="project" value="UniProtKB-KW"/>
</dbReference>
<evidence type="ECO:0000256" key="12">
    <source>
        <dbReference type="HAMAP-Rule" id="MF_00974"/>
    </source>
</evidence>
<dbReference type="EC" id="2.7.7.101" evidence="12"/>
<name>A0A396SBT8_9BACL</name>
<dbReference type="EMBL" id="QWEI01000002">
    <property type="protein sequence ID" value="RHW38563.1"/>
    <property type="molecule type" value="Genomic_DNA"/>
</dbReference>
<evidence type="ECO:0000256" key="3">
    <source>
        <dbReference type="ARBA" id="ARBA00022679"/>
    </source>
</evidence>
<protein>
    <recommendedName>
        <fullName evidence="12 13">DNA primase</fullName>
        <ecNumber evidence="12">2.7.7.101</ecNumber>
    </recommendedName>
</protein>
<dbReference type="InterPro" id="IPR034151">
    <property type="entry name" value="TOPRIM_DnaG_bac"/>
</dbReference>
<dbReference type="InterPro" id="IPR050219">
    <property type="entry name" value="DnaG_primase"/>
</dbReference>
<keyword evidence="11 12" id="KW-0804">Transcription</keyword>
<dbReference type="RefSeq" id="WP_118875596.1">
    <property type="nucleotide sequence ID" value="NZ_QWEI01000002.1"/>
</dbReference>
<sequence>MTGKIPEEMIEQIRSQSDIVDVISDYMQLTKRGRNWFGLCPFHGENTPSFSVSQDKQIFHCFGCGAGGNAITFVMDIENIPFPDAVVKLGSRIGINLELQSPSMSNERSAYSLKEEKMLEAHAFTAEYFHHLLMNTEEGEQALNYLLKRGFTKESIETNGIGWSLPAWDTLSVLLKRKGFDQEEMAECGLIIKRESDHTYFDRFRGRIMFPIRDENGKVIAFSGRVIDSQDEAKYLNSPESPIFHKSNVLFNLDKARTVIRKKRQIILMEGFMDVLAANQAGVYNAVATMGTSLTPQHITKLKRLSEQIIVCYDGDHAGWEAAKRASEMLHSEKLKVQVAVLPEKLDPDDYIKKYGADSFIGQILEKPHAYIAFMMMYSRKNKNFQFENDVLQYTQEVLELLVGRSSPIERDLYIKQLASETNISEEAIYAQYRKFEADHAKRYNRSESKQQQPVNQVAAQTKKSLNATERAERMLLSHMLSSIDVVDHVLRTLELQPFIRDGYNAVFVRLIGFYEEHGSPDYQRFLEVLDDPDLRKLVMEAALAEHDPDQAEAEISDCIKQLKKHRIELEIQKLLHDSQEAEKMHEHKRALEIAQAIIQLRKSLSAI</sequence>
<dbReference type="AlphaFoldDB" id="A0A396SBT8"/>
<dbReference type="FunFam" id="3.90.980.10:FF:000001">
    <property type="entry name" value="DNA primase"/>
    <property type="match status" value="1"/>
</dbReference>
<keyword evidence="7 12" id="KW-0863">Zinc-finger</keyword>
<keyword evidence="4 12" id="KW-0548">Nucleotidyltransferase</keyword>
<evidence type="ECO:0000256" key="2">
    <source>
        <dbReference type="ARBA" id="ARBA00022515"/>
    </source>
</evidence>
<dbReference type="PROSITE" id="PS50880">
    <property type="entry name" value="TOPRIM"/>
    <property type="match status" value="1"/>
</dbReference>
<dbReference type="Gene3D" id="3.90.580.10">
    <property type="entry name" value="Zinc finger, CHC2-type domain"/>
    <property type="match status" value="1"/>
</dbReference>
<dbReference type="InterPro" id="IPR030846">
    <property type="entry name" value="DnaG_bac"/>
</dbReference>
<comment type="caution">
    <text evidence="16">The sequence shown here is derived from an EMBL/GenBank/DDBJ whole genome shotgun (WGS) entry which is preliminary data.</text>
</comment>
<comment type="cofactor">
    <cofactor evidence="12 13 14">
        <name>Zn(2+)</name>
        <dbReference type="ChEBI" id="CHEBI:29105"/>
    </cofactor>
    <text evidence="12 13 14">Binds 1 zinc ion per monomer.</text>
</comment>
<evidence type="ECO:0000259" key="15">
    <source>
        <dbReference type="PROSITE" id="PS50880"/>
    </source>
</evidence>
<organism evidence="16 17">
    <name type="scientific">Ureibacillus yapensis</name>
    <dbReference type="NCBI Taxonomy" id="2304605"/>
    <lineage>
        <taxon>Bacteria</taxon>
        <taxon>Bacillati</taxon>
        <taxon>Bacillota</taxon>
        <taxon>Bacilli</taxon>
        <taxon>Bacillales</taxon>
        <taxon>Caryophanaceae</taxon>
        <taxon>Ureibacillus</taxon>
    </lineage>
</organism>
<dbReference type="GO" id="GO:0006269">
    <property type="term" value="P:DNA replication, synthesis of primer"/>
    <property type="evidence" value="ECO:0007669"/>
    <property type="project" value="UniProtKB-UniRule"/>
</dbReference>
<dbReference type="Pfam" id="PF08275">
    <property type="entry name" value="DNAG_N"/>
    <property type="match status" value="1"/>
</dbReference>
<dbReference type="InterPro" id="IPR013264">
    <property type="entry name" value="DNAG_N"/>
</dbReference>
<reference evidence="16 17" key="1">
    <citation type="submission" date="2018-08" db="EMBL/GenBank/DDBJ databases">
        <title>Lysinibacillus sp. YLB-03 draft genome sequence.</title>
        <authorList>
            <person name="Yu L."/>
        </authorList>
    </citation>
    <scope>NUCLEOTIDE SEQUENCE [LARGE SCALE GENOMIC DNA]</scope>
    <source>
        <strain evidence="16 17">YLB-03</strain>
    </source>
</reference>
<dbReference type="InterPro" id="IPR006295">
    <property type="entry name" value="DNA_primase_DnaG"/>
</dbReference>